<dbReference type="OrthoDB" id="551431at2759"/>
<proteinExistence type="inferred from homology"/>
<dbReference type="InterPro" id="IPR040044">
    <property type="entry name" value="SRR1L"/>
</dbReference>
<evidence type="ECO:0000256" key="1">
    <source>
        <dbReference type="ARBA" id="ARBA00009856"/>
    </source>
</evidence>
<sequence>MTHKDLLSCCDCVCYGLGNFSLCVISRHQLAFLLLFLELFKIPRSQAYVFDPAFSPIEISLLTKLGFNILTENEEGKRAVCKTTVFYMLHCGKALYNNLLWKNWSSDKLSKIIILGNSFKSIQERLLSRILRRDYLYIEKSLQAVEEAALPDLSRYSDVFNDTSIHWFPVQKLRTLPDDVWDIRDEPSYQECESLEIIRNQKT</sequence>
<evidence type="ECO:0000313" key="3">
    <source>
        <dbReference type="EMBL" id="KAG8455746.1"/>
    </source>
</evidence>
<dbReference type="PANTHER" id="PTHR28626:SF3">
    <property type="entry name" value="SRR1-LIKE PROTEIN"/>
    <property type="match status" value="1"/>
</dbReference>
<dbReference type="PANTHER" id="PTHR28626">
    <property type="entry name" value="SRR1-LIKE PROTEIN"/>
    <property type="match status" value="1"/>
</dbReference>
<gene>
    <name evidence="3" type="ORF">GDO86_001802</name>
</gene>
<keyword evidence="4" id="KW-1185">Reference proteome</keyword>
<organism evidence="3 4">
    <name type="scientific">Hymenochirus boettgeri</name>
    <name type="common">Congo dwarf clawed frog</name>
    <dbReference type="NCBI Taxonomy" id="247094"/>
    <lineage>
        <taxon>Eukaryota</taxon>
        <taxon>Metazoa</taxon>
        <taxon>Chordata</taxon>
        <taxon>Craniata</taxon>
        <taxon>Vertebrata</taxon>
        <taxon>Euteleostomi</taxon>
        <taxon>Amphibia</taxon>
        <taxon>Batrachia</taxon>
        <taxon>Anura</taxon>
        <taxon>Pipoidea</taxon>
        <taxon>Pipidae</taxon>
        <taxon>Pipinae</taxon>
        <taxon>Hymenochirus</taxon>
    </lineage>
</organism>
<dbReference type="Pfam" id="PF07985">
    <property type="entry name" value="SRR1"/>
    <property type="match status" value="1"/>
</dbReference>
<evidence type="ECO:0000313" key="4">
    <source>
        <dbReference type="Proteomes" id="UP000812440"/>
    </source>
</evidence>
<dbReference type="Proteomes" id="UP000812440">
    <property type="component" value="Chromosome 1"/>
</dbReference>
<dbReference type="GO" id="GO:0005634">
    <property type="term" value="C:nucleus"/>
    <property type="evidence" value="ECO:0007669"/>
    <property type="project" value="TreeGrafter"/>
</dbReference>
<protein>
    <recommendedName>
        <fullName evidence="2">SRR1-like domain-containing protein</fullName>
    </recommendedName>
</protein>
<dbReference type="GO" id="GO:0005737">
    <property type="term" value="C:cytoplasm"/>
    <property type="evidence" value="ECO:0007669"/>
    <property type="project" value="TreeGrafter"/>
</dbReference>
<dbReference type="AlphaFoldDB" id="A0A8T2KN02"/>
<comment type="similarity">
    <text evidence="1">Belongs to the SRR1 family.</text>
</comment>
<evidence type="ECO:0000259" key="2">
    <source>
        <dbReference type="Pfam" id="PF07985"/>
    </source>
</evidence>
<name>A0A8T2KN02_9PIPI</name>
<comment type="caution">
    <text evidence="3">The sequence shown here is derived from an EMBL/GenBank/DDBJ whole genome shotgun (WGS) entry which is preliminary data.</text>
</comment>
<feature type="domain" description="SRR1-like" evidence="2">
    <location>
        <begin position="11"/>
        <end position="167"/>
    </location>
</feature>
<dbReference type="EMBL" id="JAACNH010000001">
    <property type="protein sequence ID" value="KAG8455746.1"/>
    <property type="molecule type" value="Genomic_DNA"/>
</dbReference>
<accession>A0A8T2KN02</accession>
<reference evidence="3" key="1">
    <citation type="thesis" date="2020" institute="ProQuest LLC" country="789 East Eisenhower Parkway, Ann Arbor, MI, USA">
        <title>Comparative Genomics and Chromosome Evolution.</title>
        <authorList>
            <person name="Mudd A.B."/>
        </authorList>
    </citation>
    <scope>NUCLEOTIDE SEQUENCE</scope>
    <source>
        <strain evidence="3">Female2</strain>
        <tissue evidence="3">Blood</tissue>
    </source>
</reference>
<dbReference type="InterPro" id="IPR012942">
    <property type="entry name" value="SRR1-like"/>
</dbReference>